<dbReference type="InterPro" id="IPR036400">
    <property type="entry name" value="Cyt_B5-like_heme/steroid_sf"/>
</dbReference>
<dbReference type="RefSeq" id="XP_024749759.1">
    <property type="nucleotide sequence ID" value="XM_024894204.1"/>
</dbReference>
<dbReference type="AlphaFoldDB" id="A0A2T4BB47"/>
<dbReference type="SMART" id="SM01117">
    <property type="entry name" value="Cyt-b5"/>
    <property type="match status" value="1"/>
</dbReference>
<proteinExistence type="inferred from homology"/>
<dbReference type="InterPro" id="IPR001199">
    <property type="entry name" value="Cyt_B5-like_heme/steroid-bd"/>
</dbReference>
<dbReference type="InterPro" id="IPR050577">
    <property type="entry name" value="MAPR/NEUFC/NENF-like"/>
</dbReference>
<evidence type="ECO:0000313" key="4">
    <source>
        <dbReference type="EMBL" id="PTB66439.1"/>
    </source>
</evidence>
<comment type="similarity">
    <text evidence="1">Belongs to the cytochrome b5 family. MAPR subfamily.</text>
</comment>
<evidence type="ECO:0000313" key="5">
    <source>
        <dbReference type="Proteomes" id="UP000241546"/>
    </source>
</evidence>
<evidence type="ECO:0000259" key="3">
    <source>
        <dbReference type="SMART" id="SM01117"/>
    </source>
</evidence>
<evidence type="ECO:0000256" key="2">
    <source>
        <dbReference type="SAM" id="MobiDB-lite"/>
    </source>
</evidence>
<dbReference type="FunFam" id="3.10.120.10:FF:000018">
    <property type="entry name" value="Heme/steroid binding domain protein, putative"/>
    <property type="match status" value="1"/>
</dbReference>
<feature type="domain" description="Cytochrome b5 heme-binding" evidence="3">
    <location>
        <begin position="95"/>
        <end position="177"/>
    </location>
</feature>
<reference evidence="5" key="1">
    <citation type="submission" date="2016-07" db="EMBL/GenBank/DDBJ databases">
        <title>Multiple horizontal gene transfer events from other fungi enriched the ability of initially mycotrophic Trichoderma (Ascomycota) to feed on dead plant biomass.</title>
        <authorList>
            <consortium name="DOE Joint Genome Institute"/>
            <person name="Atanasova L."/>
            <person name="Chenthamara K."/>
            <person name="Zhang J."/>
            <person name="Grujic M."/>
            <person name="Henrissat B."/>
            <person name="Kuo A."/>
            <person name="Aerts A."/>
            <person name="Salamov A."/>
            <person name="Lipzen A."/>
            <person name="Labutti K."/>
            <person name="Barry K."/>
            <person name="Miao Y."/>
            <person name="Rahimi M.J."/>
            <person name="Shen Q."/>
            <person name="Grigoriev I.V."/>
            <person name="Kubicek C.P."/>
            <person name="Druzhinina I.S."/>
        </authorList>
    </citation>
    <scope>NUCLEOTIDE SEQUENCE [LARGE SCALE GENOMIC DNA]</scope>
    <source>
        <strain evidence="5">TUCIM 6016</strain>
    </source>
</reference>
<name>A0A2T4BB47_9HYPO</name>
<accession>A0A2T4BB47</accession>
<dbReference type="Pfam" id="PF00173">
    <property type="entry name" value="Cyt-b5"/>
    <property type="match status" value="1"/>
</dbReference>
<evidence type="ECO:0000256" key="1">
    <source>
        <dbReference type="ARBA" id="ARBA00038357"/>
    </source>
</evidence>
<dbReference type="OrthoDB" id="10257697at2759"/>
<dbReference type="GeneID" id="36602322"/>
<organism evidence="4 5">
    <name type="scientific">Trichoderma citrinoviride</name>
    <dbReference type="NCBI Taxonomy" id="58853"/>
    <lineage>
        <taxon>Eukaryota</taxon>
        <taxon>Fungi</taxon>
        <taxon>Dikarya</taxon>
        <taxon>Ascomycota</taxon>
        <taxon>Pezizomycotina</taxon>
        <taxon>Sordariomycetes</taxon>
        <taxon>Hypocreomycetidae</taxon>
        <taxon>Hypocreales</taxon>
        <taxon>Hypocreaceae</taxon>
        <taxon>Trichoderma</taxon>
    </lineage>
</organism>
<dbReference type="SUPFAM" id="SSF55856">
    <property type="entry name" value="Cytochrome b5-like heme/steroid binding domain"/>
    <property type="match status" value="1"/>
</dbReference>
<dbReference type="EMBL" id="KZ680213">
    <property type="protein sequence ID" value="PTB66439.1"/>
    <property type="molecule type" value="Genomic_DNA"/>
</dbReference>
<dbReference type="GO" id="GO:0016020">
    <property type="term" value="C:membrane"/>
    <property type="evidence" value="ECO:0007669"/>
    <property type="project" value="TreeGrafter"/>
</dbReference>
<dbReference type="GO" id="GO:0012505">
    <property type="term" value="C:endomembrane system"/>
    <property type="evidence" value="ECO:0007669"/>
    <property type="project" value="TreeGrafter"/>
</dbReference>
<keyword evidence="5" id="KW-1185">Reference proteome</keyword>
<dbReference type="Proteomes" id="UP000241546">
    <property type="component" value="Unassembled WGS sequence"/>
</dbReference>
<dbReference type="PANTHER" id="PTHR10281">
    <property type="entry name" value="MEMBRANE-ASSOCIATED PROGESTERONE RECEPTOR COMPONENT-RELATED"/>
    <property type="match status" value="1"/>
</dbReference>
<protein>
    <submittedName>
        <fullName evidence="4">Cytochrome b5</fullName>
    </submittedName>
</protein>
<dbReference type="PANTHER" id="PTHR10281:SF76">
    <property type="entry name" value="CALCUTTA CUP-RELATED"/>
    <property type="match status" value="1"/>
</dbReference>
<sequence>MADSELRQRKPQHAAAEDPIEPARRKKTAQQLVDEEEKYTYWVDALRVISFLFLASCALSYWISNGESFFWGQKHKPNYMRVDWWKAKWNGPLYLTPEQLSAYDGSDPSKPVYIAINGTIFDVSAGRHIYGPGGSYHYFAGCDAARAFVTGCFAEDRTPDMRGVEDMFLPLDDPETDAQWTAAEMEALKARERAAARKQVHDALRHWVNFFGNSKKYHRVGFVKRDDGWLEREPRRELCAAAQQGRSKRKPRHGGEDK</sequence>
<dbReference type="Gene3D" id="3.10.120.10">
    <property type="entry name" value="Cytochrome b5-like heme/steroid binding domain"/>
    <property type="match status" value="1"/>
</dbReference>
<gene>
    <name evidence="4" type="ORF">BBK36DRAFT_1159472</name>
</gene>
<feature type="region of interest" description="Disordered" evidence="2">
    <location>
        <begin position="1"/>
        <end position="26"/>
    </location>
</feature>